<evidence type="ECO:0000256" key="10">
    <source>
        <dbReference type="ARBA" id="ARBA00044991"/>
    </source>
</evidence>
<gene>
    <name evidence="11" type="primary">pgmB</name>
    <name evidence="11" type="ORF">WAE58_18485</name>
</gene>
<evidence type="ECO:0000313" key="11">
    <source>
        <dbReference type="EMBL" id="MEJ2904436.1"/>
    </source>
</evidence>
<dbReference type="InterPro" id="IPR023214">
    <property type="entry name" value="HAD_sf"/>
</dbReference>
<evidence type="ECO:0000256" key="7">
    <source>
        <dbReference type="ARBA" id="ARBA00023277"/>
    </source>
</evidence>
<evidence type="ECO:0000256" key="2">
    <source>
        <dbReference type="ARBA" id="ARBA00006171"/>
    </source>
</evidence>
<dbReference type="CDD" id="cd02598">
    <property type="entry name" value="HAD_BPGM"/>
    <property type="match status" value="1"/>
</dbReference>
<comment type="cofactor">
    <cofactor evidence="1">
        <name>Mg(2+)</name>
        <dbReference type="ChEBI" id="CHEBI:18420"/>
    </cofactor>
</comment>
<comment type="caution">
    <text evidence="11">The sequence shown here is derived from an EMBL/GenBank/DDBJ whole genome shotgun (WGS) entry which is preliminary data.</text>
</comment>
<dbReference type="InterPro" id="IPR023198">
    <property type="entry name" value="PGP-like_dom2"/>
</dbReference>
<dbReference type="PANTHER" id="PTHR46193:SF18">
    <property type="entry name" value="HEXITOL PHOSPHATASE B"/>
    <property type="match status" value="1"/>
</dbReference>
<dbReference type="RefSeq" id="WP_288884395.1">
    <property type="nucleotide sequence ID" value="NZ_CBFGNQ010000007.1"/>
</dbReference>
<accession>A0ABU8NQA7</accession>
<dbReference type="Gene3D" id="3.40.50.1000">
    <property type="entry name" value="HAD superfamily/HAD-like"/>
    <property type="match status" value="1"/>
</dbReference>
<keyword evidence="5" id="KW-0460">Magnesium</keyword>
<keyword evidence="6 11" id="KW-0413">Isomerase</keyword>
<evidence type="ECO:0000256" key="6">
    <source>
        <dbReference type="ARBA" id="ARBA00023235"/>
    </source>
</evidence>
<dbReference type="Gene3D" id="1.10.150.240">
    <property type="entry name" value="Putative phosphatase, domain 2"/>
    <property type="match status" value="1"/>
</dbReference>
<keyword evidence="12" id="KW-1185">Reference proteome</keyword>
<keyword evidence="3" id="KW-0597">Phosphoprotein</keyword>
<dbReference type="NCBIfam" id="TIGR01509">
    <property type="entry name" value="HAD-SF-IA-v3"/>
    <property type="match status" value="1"/>
</dbReference>
<dbReference type="InterPro" id="IPR010972">
    <property type="entry name" value="Beta-PGM"/>
</dbReference>
<evidence type="ECO:0000256" key="3">
    <source>
        <dbReference type="ARBA" id="ARBA00022553"/>
    </source>
</evidence>
<dbReference type="EMBL" id="JBBEUB010000006">
    <property type="protein sequence ID" value="MEJ2904436.1"/>
    <property type="molecule type" value="Genomic_DNA"/>
</dbReference>
<sequence length="221" mass="24343">MQHTQQIACIFDLDGVLVDTAVYHYKAWKQLANSLGFDFTQLQNEQLKGVNRMRSLEMILDWGGMQKSAEEKEELASLKNSWYVAMINKMTTDEVLPGSLTLLTELKSSGIKIALGSASKNSSIILQRTNLAHFFDAIVDGNSVTTSKPDPEVFLKAAEMLNTEPENCVVFEDAQAGVMAALAGNMKVIGIGDEEHLKETHLIAKDLSEITLGKILALRNN</sequence>
<evidence type="ECO:0000256" key="4">
    <source>
        <dbReference type="ARBA" id="ARBA00022723"/>
    </source>
</evidence>
<dbReference type="Proteomes" id="UP001378956">
    <property type="component" value="Unassembled WGS sequence"/>
</dbReference>
<dbReference type="NCBIfam" id="TIGR01990">
    <property type="entry name" value="bPGM"/>
    <property type="match status" value="1"/>
</dbReference>
<dbReference type="PANTHER" id="PTHR46193">
    <property type="entry name" value="6-PHOSPHOGLUCONATE PHOSPHATASE"/>
    <property type="match status" value="1"/>
</dbReference>
<dbReference type="InterPro" id="IPR051600">
    <property type="entry name" value="Beta-PGM-like"/>
</dbReference>
<dbReference type="SFLD" id="SFLDG01129">
    <property type="entry name" value="C1.5:_HAD__Beta-PGM__Phosphata"/>
    <property type="match status" value="1"/>
</dbReference>
<comment type="similarity">
    <text evidence="2">Belongs to the HAD-like hydrolase superfamily. CbbY/CbbZ/Gph/YieH family.</text>
</comment>
<name>A0ABU8NQA7_9SPHI</name>
<dbReference type="EC" id="5.4.2.6" evidence="9"/>
<evidence type="ECO:0000256" key="8">
    <source>
        <dbReference type="ARBA" id="ARBA00044926"/>
    </source>
</evidence>
<dbReference type="Pfam" id="PF13419">
    <property type="entry name" value="HAD_2"/>
    <property type="match status" value="1"/>
</dbReference>
<dbReference type="GO" id="GO:0008801">
    <property type="term" value="F:beta-phosphoglucomutase activity"/>
    <property type="evidence" value="ECO:0007669"/>
    <property type="project" value="UniProtKB-EC"/>
</dbReference>
<dbReference type="NCBIfam" id="TIGR02009">
    <property type="entry name" value="PGMB-YQAB-SF"/>
    <property type="match status" value="1"/>
</dbReference>
<reference evidence="11 12" key="1">
    <citation type="submission" date="2024-03" db="EMBL/GenBank/DDBJ databases">
        <title>Sequence of Lycoming College Course Isolates.</title>
        <authorList>
            <person name="Plotts O."/>
            <person name="Newman J."/>
        </authorList>
    </citation>
    <scope>NUCLEOTIDE SEQUENCE [LARGE SCALE GENOMIC DNA]</scope>
    <source>
        <strain evidence="11 12">CJB-3</strain>
    </source>
</reference>
<evidence type="ECO:0000256" key="5">
    <source>
        <dbReference type="ARBA" id="ARBA00022842"/>
    </source>
</evidence>
<dbReference type="InterPro" id="IPR006439">
    <property type="entry name" value="HAD-SF_hydro_IA"/>
</dbReference>
<keyword evidence="4" id="KW-0479">Metal-binding</keyword>
<protein>
    <recommendedName>
        <fullName evidence="10">Beta-phosphoglucomutase</fullName>
        <ecNumber evidence="9">5.4.2.6</ecNumber>
    </recommendedName>
</protein>
<dbReference type="InterPro" id="IPR036412">
    <property type="entry name" value="HAD-like_sf"/>
</dbReference>
<proteinExistence type="inferred from homology"/>
<dbReference type="InterPro" id="IPR010976">
    <property type="entry name" value="B-phosphoglucomutase_hydrolase"/>
</dbReference>
<dbReference type="SFLD" id="SFLDS00003">
    <property type="entry name" value="Haloacid_Dehalogenase"/>
    <property type="match status" value="1"/>
</dbReference>
<keyword evidence="7" id="KW-0119">Carbohydrate metabolism</keyword>
<dbReference type="InterPro" id="IPR041492">
    <property type="entry name" value="HAD_2"/>
</dbReference>
<comment type="catalytic activity">
    <reaction evidence="8">
        <text>beta-D-glucose 1-phosphate = beta-D-glucose 6-phosphate</text>
        <dbReference type="Rhea" id="RHEA:20113"/>
        <dbReference type="ChEBI" id="CHEBI:57684"/>
        <dbReference type="ChEBI" id="CHEBI:58247"/>
        <dbReference type="EC" id="5.4.2.6"/>
    </reaction>
</comment>
<evidence type="ECO:0000256" key="1">
    <source>
        <dbReference type="ARBA" id="ARBA00001946"/>
    </source>
</evidence>
<dbReference type="SFLD" id="SFLDG01135">
    <property type="entry name" value="C1.5.6:_HAD__Beta-PGM__Phospha"/>
    <property type="match status" value="1"/>
</dbReference>
<organism evidence="11 12">
    <name type="scientific">Pedobacter panaciterrae</name>
    <dbReference type="NCBI Taxonomy" id="363849"/>
    <lineage>
        <taxon>Bacteria</taxon>
        <taxon>Pseudomonadati</taxon>
        <taxon>Bacteroidota</taxon>
        <taxon>Sphingobacteriia</taxon>
        <taxon>Sphingobacteriales</taxon>
        <taxon>Sphingobacteriaceae</taxon>
        <taxon>Pedobacter</taxon>
    </lineage>
</organism>
<evidence type="ECO:0000313" key="12">
    <source>
        <dbReference type="Proteomes" id="UP001378956"/>
    </source>
</evidence>
<evidence type="ECO:0000256" key="9">
    <source>
        <dbReference type="ARBA" id="ARBA00044968"/>
    </source>
</evidence>
<dbReference type="SUPFAM" id="SSF56784">
    <property type="entry name" value="HAD-like"/>
    <property type="match status" value="1"/>
</dbReference>